<proteinExistence type="predicted"/>
<comment type="caution">
    <text evidence="3">The sequence shown here is derived from an EMBL/GenBank/DDBJ whole genome shotgun (WGS) entry which is preliminary data.</text>
</comment>
<evidence type="ECO:0000313" key="4">
    <source>
        <dbReference type="Proteomes" id="UP001359781"/>
    </source>
</evidence>
<dbReference type="InterPro" id="IPR014044">
    <property type="entry name" value="CAP_dom"/>
</dbReference>
<dbReference type="RefSeq" id="WP_337889479.1">
    <property type="nucleotide sequence ID" value="NZ_JBAHVI010000002.1"/>
</dbReference>
<dbReference type="Gene3D" id="3.40.33.10">
    <property type="entry name" value="CAP"/>
    <property type="match status" value="1"/>
</dbReference>
<organism evidence="3 4">
    <name type="scientific">Corynebacterium mastitidis</name>
    <dbReference type="NCBI Taxonomy" id="161890"/>
    <lineage>
        <taxon>Bacteria</taxon>
        <taxon>Bacillati</taxon>
        <taxon>Actinomycetota</taxon>
        <taxon>Actinomycetes</taxon>
        <taxon>Mycobacteriales</taxon>
        <taxon>Corynebacteriaceae</taxon>
        <taxon>Corynebacterium</taxon>
    </lineage>
</organism>
<sequence>MARSIFGTKTMTGAAIAATAVIAFLPQAALAHDCEDEHVAEIVRLTNEKCEEQGLAHVDCDDDLVRGSQEWAEHMREAHDLEHGDGAFSENIAWYGGEAQPDELVDGWMKSAAHRGNMLDSEASAMGVGWSHSEEDGTYAVQRFS</sequence>
<evidence type="ECO:0000313" key="3">
    <source>
        <dbReference type="EMBL" id="MEJ4098888.1"/>
    </source>
</evidence>
<keyword evidence="1" id="KW-0732">Signal</keyword>
<dbReference type="PANTHER" id="PTHR31157:SF1">
    <property type="entry name" value="SCP DOMAIN-CONTAINING PROTEIN"/>
    <property type="match status" value="1"/>
</dbReference>
<dbReference type="EMBL" id="JBAHVJ010000001">
    <property type="protein sequence ID" value="MEJ4098888.1"/>
    <property type="molecule type" value="Genomic_DNA"/>
</dbReference>
<dbReference type="SUPFAM" id="SSF55797">
    <property type="entry name" value="PR-1-like"/>
    <property type="match status" value="1"/>
</dbReference>
<protein>
    <submittedName>
        <fullName evidence="3">CAP domain-containing protein</fullName>
    </submittedName>
</protein>
<feature type="domain" description="SCP" evidence="2">
    <location>
        <begin position="44"/>
        <end position="144"/>
    </location>
</feature>
<evidence type="ECO:0000259" key="2">
    <source>
        <dbReference type="Pfam" id="PF00188"/>
    </source>
</evidence>
<feature type="chain" id="PRO_5047260376" evidence="1">
    <location>
        <begin position="32"/>
        <end position="145"/>
    </location>
</feature>
<dbReference type="PANTHER" id="PTHR31157">
    <property type="entry name" value="SCP DOMAIN-CONTAINING PROTEIN"/>
    <property type="match status" value="1"/>
</dbReference>
<reference evidence="3 4" key="1">
    <citation type="submission" date="2024-02" db="EMBL/GenBank/DDBJ databases">
        <title>Whole genome sequencing and characterization of Corynebacterium isolated from the ocular surface of dry eye disease sufferers.</title>
        <authorList>
            <person name="Naqvi M."/>
        </authorList>
    </citation>
    <scope>NUCLEOTIDE SEQUENCE [LARGE SCALE GENOMIC DNA]</scope>
    <source>
        <strain evidence="3 4">PCRF</strain>
    </source>
</reference>
<name>A0ABU8NV58_9CORY</name>
<dbReference type="InterPro" id="IPR035940">
    <property type="entry name" value="CAP_sf"/>
</dbReference>
<dbReference type="Proteomes" id="UP001359781">
    <property type="component" value="Unassembled WGS sequence"/>
</dbReference>
<dbReference type="CDD" id="cd05379">
    <property type="entry name" value="CAP_bacterial"/>
    <property type="match status" value="1"/>
</dbReference>
<accession>A0ABU8NV58</accession>
<dbReference type="Pfam" id="PF00188">
    <property type="entry name" value="CAP"/>
    <property type="match status" value="1"/>
</dbReference>
<keyword evidence="4" id="KW-1185">Reference proteome</keyword>
<gene>
    <name evidence="3" type="ORF">V5S96_00690</name>
</gene>
<evidence type="ECO:0000256" key="1">
    <source>
        <dbReference type="SAM" id="SignalP"/>
    </source>
</evidence>
<feature type="signal peptide" evidence="1">
    <location>
        <begin position="1"/>
        <end position="31"/>
    </location>
</feature>